<gene>
    <name evidence="1" type="primary">abbA</name>
    <name evidence="1" type="ORF">ACFQPF_16690</name>
</gene>
<organism evidence="1 2">
    <name type="scientific">Fictibacillus iocasae</name>
    <dbReference type="NCBI Taxonomy" id="2715437"/>
    <lineage>
        <taxon>Bacteria</taxon>
        <taxon>Bacillati</taxon>
        <taxon>Bacillota</taxon>
        <taxon>Bacilli</taxon>
        <taxon>Bacillales</taxon>
        <taxon>Fictibacillaceae</taxon>
        <taxon>Fictibacillus</taxon>
    </lineage>
</organism>
<reference evidence="2" key="1">
    <citation type="journal article" date="2019" name="Int. J. Syst. Evol. Microbiol.">
        <title>The Global Catalogue of Microorganisms (GCM) 10K type strain sequencing project: providing services to taxonomists for standard genome sequencing and annotation.</title>
        <authorList>
            <consortium name="The Broad Institute Genomics Platform"/>
            <consortium name="The Broad Institute Genome Sequencing Center for Infectious Disease"/>
            <person name="Wu L."/>
            <person name="Ma J."/>
        </authorList>
    </citation>
    <scope>NUCLEOTIDE SEQUENCE [LARGE SCALE GENOMIC DNA]</scope>
    <source>
        <strain evidence="2">NBRC 106396</strain>
    </source>
</reference>
<evidence type="ECO:0000313" key="1">
    <source>
        <dbReference type="EMBL" id="MFC7373279.1"/>
    </source>
</evidence>
<dbReference type="EMBL" id="JBHTCP010000051">
    <property type="protein sequence ID" value="MFC7373279.1"/>
    <property type="molecule type" value="Genomic_DNA"/>
</dbReference>
<name>A0ABW2NRU7_9BACL</name>
<dbReference type="Gene3D" id="1.10.287.3030">
    <property type="match status" value="1"/>
</dbReference>
<proteinExistence type="predicted"/>
<dbReference type="Proteomes" id="UP001596549">
    <property type="component" value="Unassembled WGS sequence"/>
</dbReference>
<protein>
    <submittedName>
        <fullName evidence="1">Antirepressor AbbA</fullName>
    </submittedName>
</protein>
<dbReference type="RefSeq" id="WP_379751054.1">
    <property type="nucleotide sequence ID" value="NZ_JBHTCP010000051.1"/>
</dbReference>
<evidence type="ECO:0000313" key="2">
    <source>
        <dbReference type="Proteomes" id="UP001596549"/>
    </source>
</evidence>
<accession>A0ABW2NRU7</accession>
<sequence length="62" mass="7341">MESLRLTEQEKEWLVEAVVNQRYALEIVDAELTDLENGNTSMDEEKAKNLYKLYKKLHNSRL</sequence>
<comment type="caution">
    <text evidence="1">The sequence shown here is derived from an EMBL/GenBank/DDBJ whole genome shotgun (WGS) entry which is preliminary data.</text>
</comment>
<dbReference type="Pfam" id="PF14156">
    <property type="entry name" value="AbbA_antirepres"/>
    <property type="match status" value="1"/>
</dbReference>
<dbReference type="InterPro" id="IPR025446">
    <property type="entry name" value="Antirep_AbbA"/>
</dbReference>
<keyword evidence="2" id="KW-1185">Reference proteome</keyword>